<dbReference type="PANTHER" id="PTHR14146">
    <property type="entry name" value="EXOCYST COMPLEX COMPONENT 4"/>
    <property type="match status" value="1"/>
</dbReference>
<protein>
    <recommendedName>
        <fullName evidence="1">Exocyst complex component Sec8</fullName>
    </recommendedName>
</protein>
<proteinExistence type="inferred from homology"/>
<evidence type="ECO:0000256" key="3">
    <source>
        <dbReference type="SAM" id="MobiDB-lite"/>
    </source>
</evidence>
<accession>A0AA35X7V6</accession>
<feature type="region of interest" description="Disordered" evidence="3">
    <location>
        <begin position="79"/>
        <end position="153"/>
    </location>
</feature>
<keyword evidence="2" id="KW-0175">Coiled coil</keyword>
<gene>
    <name evidence="5" type="ORF">GBAR_LOCUS23048</name>
</gene>
<dbReference type="AlphaFoldDB" id="A0AA35X7V6"/>
<comment type="function">
    <text evidence="1">Component of the exocyst complex involved in the docking of exocytic vesicles with fusion sites on the plasma membrane.</text>
</comment>
<dbReference type="GO" id="GO:0006612">
    <property type="term" value="P:protein targeting to membrane"/>
    <property type="evidence" value="ECO:0007669"/>
    <property type="project" value="UniProtKB-UniRule"/>
</dbReference>
<dbReference type="GO" id="GO:0006893">
    <property type="term" value="P:Golgi to plasma membrane transport"/>
    <property type="evidence" value="ECO:0007669"/>
    <property type="project" value="TreeGrafter"/>
</dbReference>
<feature type="domain" description="Exocyst complex component Sec8 middle helical bundle" evidence="4">
    <location>
        <begin position="161"/>
        <end position="319"/>
    </location>
</feature>
<dbReference type="GO" id="GO:0000145">
    <property type="term" value="C:exocyst"/>
    <property type="evidence" value="ECO:0007669"/>
    <property type="project" value="UniProtKB-UniRule"/>
</dbReference>
<organism evidence="5 6">
    <name type="scientific">Geodia barretti</name>
    <name type="common">Barrett's horny sponge</name>
    <dbReference type="NCBI Taxonomy" id="519541"/>
    <lineage>
        <taxon>Eukaryota</taxon>
        <taxon>Metazoa</taxon>
        <taxon>Porifera</taxon>
        <taxon>Demospongiae</taxon>
        <taxon>Heteroscleromorpha</taxon>
        <taxon>Tetractinellida</taxon>
        <taxon>Astrophorina</taxon>
        <taxon>Geodiidae</taxon>
        <taxon>Geodia</taxon>
    </lineage>
</organism>
<dbReference type="Proteomes" id="UP001174909">
    <property type="component" value="Unassembled WGS sequence"/>
</dbReference>
<name>A0AA35X7V6_GEOBA</name>
<reference evidence="5" key="1">
    <citation type="submission" date="2023-03" db="EMBL/GenBank/DDBJ databases">
        <authorList>
            <person name="Steffen K."/>
            <person name="Cardenas P."/>
        </authorList>
    </citation>
    <scope>NUCLEOTIDE SEQUENCE</scope>
</reference>
<evidence type="ECO:0000256" key="1">
    <source>
        <dbReference type="RuleBase" id="RU367079"/>
    </source>
</evidence>
<keyword evidence="1" id="KW-0268">Exocytosis</keyword>
<comment type="similarity">
    <text evidence="1">Belongs to the SEC8 family.</text>
</comment>
<dbReference type="EMBL" id="CASHTH010003189">
    <property type="protein sequence ID" value="CAI8041440.1"/>
    <property type="molecule type" value="Genomic_DNA"/>
</dbReference>
<keyword evidence="6" id="KW-1185">Reference proteome</keyword>
<feature type="compositionally biased region" description="Low complexity" evidence="3">
    <location>
        <begin position="115"/>
        <end position="130"/>
    </location>
</feature>
<keyword evidence="1" id="KW-0653">Protein transport</keyword>
<dbReference type="InterPro" id="IPR039682">
    <property type="entry name" value="Sec8/EXOC4"/>
</dbReference>
<dbReference type="Pfam" id="PF20652">
    <property type="entry name" value="Sec8_C"/>
    <property type="match status" value="1"/>
</dbReference>
<dbReference type="PANTHER" id="PTHR14146:SF0">
    <property type="entry name" value="EXOCYST COMPLEX COMPONENT 4"/>
    <property type="match status" value="1"/>
</dbReference>
<evidence type="ECO:0000259" key="4">
    <source>
        <dbReference type="Pfam" id="PF20652"/>
    </source>
</evidence>
<sequence>MYKCSEEVKSVPEQLQQFRASKHFLHATELVKNTVSRLEGELAAIEALRDLRQELIQQKGRLHEEMIDELHRHLYTKASARKATPRDQQQPATVAALSSSASSDNPGSSSPPPSRRQTAATRQSRSASRSLAMEKESTTFSPPPTIPEDESEVVEDLTGDPEENSSHYMAVLIEALSTLGRVEEALDAIGNRMKREFVLIVERESIRVTRQEEQEAGPLGRRALRDNNPKLLRKLLSNCFAKFHSVVQAHTVLLSHLHTAKKVYNGEYQIYEEVDVWQAIQHVLETTLEQYISSEEEGVHQGGYSALQGASDVQAMFATKRRTGRKGHGILSFRFDSSRHAISINSYMKEQRDLELAEGVERGTASGAAMDQQAVVQHLVCKPSKRNITVIFGPVRDFIKEIEATMCLQGKRCSLHHFIHDFVKHHFLDSLTFDCNKKLENATKSEVARTTASDQKTSKIVGSKQQVLNSVVVVWQLVEDLRVLMKNLSLYSPHFLQIMISLLERYRDSCNHMYRELTWVSEGGGGKTGGGGGGGGRTGGGADYVVSSKWAKDPDINLKIRLLPSWQRLYGNSPHPTEDESKLVMEESQLLVSNLGRESLRKSNVLLDHNSFKLLGILQESLDWFSGHLKHLVMELGRSGAGVLATDGAKMSTMSSQYYEESVTEQTEGVPLDLTEQLSKVQFDFQALSETTVVMLHLEVRTHCFYYLQPALHKVHYVFDPGNVGEDQQVKQLASDLRSIEMVMSAVLTPEKLRYLFDGLGHLVASIFIGSTFFMRKISTHGIKKMCRNISVLQSCLSKITLIREKDLDRARRYYEMLYLNDEEILHQMYEQGAQFSLQDYSNAFKLLAHSQPVFEADNLQARLQALNTFFSKDSV</sequence>
<dbReference type="GO" id="GO:0090522">
    <property type="term" value="P:vesicle tethering involved in exocytosis"/>
    <property type="evidence" value="ECO:0007669"/>
    <property type="project" value="UniProtKB-UniRule"/>
</dbReference>
<feature type="coiled-coil region" evidence="2">
    <location>
        <begin position="38"/>
        <end position="65"/>
    </location>
</feature>
<dbReference type="InterPro" id="IPR048630">
    <property type="entry name" value="Sec8_M"/>
</dbReference>
<dbReference type="GO" id="GO:0015031">
    <property type="term" value="P:protein transport"/>
    <property type="evidence" value="ECO:0007669"/>
    <property type="project" value="UniProtKB-KW"/>
</dbReference>
<keyword evidence="1" id="KW-0813">Transport</keyword>
<comment type="caution">
    <text evidence="5">The sequence shown here is derived from an EMBL/GenBank/DDBJ whole genome shotgun (WGS) entry which is preliminary data.</text>
</comment>
<evidence type="ECO:0000313" key="5">
    <source>
        <dbReference type="EMBL" id="CAI8041440.1"/>
    </source>
</evidence>
<feature type="compositionally biased region" description="Low complexity" evidence="3">
    <location>
        <begin position="91"/>
        <end position="108"/>
    </location>
</feature>
<evidence type="ECO:0000256" key="2">
    <source>
        <dbReference type="SAM" id="Coils"/>
    </source>
</evidence>
<evidence type="ECO:0000313" key="6">
    <source>
        <dbReference type="Proteomes" id="UP001174909"/>
    </source>
</evidence>